<sequence length="136" mass="13889">MVLAEEDEAAQGGEGSGESEGSESPEMVENRRKSAMERLKVRVVLAASGVGGDVGLTASVAATAVAAPAGVSDVAGGLAGAWDSPKAVEFAGSIDTGVQAVRDRVEEVQTDVQSAINQEEDQVPEGSDEADTKWDE</sequence>
<feature type="region of interest" description="Disordered" evidence="1">
    <location>
        <begin position="110"/>
        <end position="136"/>
    </location>
</feature>
<dbReference type="Proteomes" id="UP000273001">
    <property type="component" value="Chromosome"/>
</dbReference>
<name>A0ABM6Z589_9ACTO</name>
<evidence type="ECO:0000313" key="2">
    <source>
        <dbReference type="EMBL" id="AYD90488.1"/>
    </source>
</evidence>
<accession>A0ABM6Z589</accession>
<gene>
    <name evidence="2" type="ORF">D5R93_11640</name>
</gene>
<evidence type="ECO:0000313" key="3">
    <source>
        <dbReference type="Proteomes" id="UP000273001"/>
    </source>
</evidence>
<proteinExistence type="predicted"/>
<dbReference type="EMBL" id="CP032514">
    <property type="protein sequence ID" value="AYD90488.1"/>
    <property type="molecule type" value="Genomic_DNA"/>
</dbReference>
<dbReference type="RefSeq" id="WP_120205395.1">
    <property type="nucleotide sequence ID" value="NZ_CP032514.1"/>
</dbReference>
<feature type="compositionally biased region" description="Acidic residues" evidence="1">
    <location>
        <begin position="118"/>
        <end position="129"/>
    </location>
</feature>
<feature type="region of interest" description="Disordered" evidence="1">
    <location>
        <begin position="1"/>
        <end position="33"/>
    </location>
</feature>
<organism evidence="2 3">
    <name type="scientific">Actinomyces lilanjuaniae</name>
    <dbReference type="NCBI Taxonomy" id="2321394"/>
    <lineage>
        <taxon>Bacteria</taxon>
        <taxon>Bacillati</taxon>
        <taxon>Actinomycetota</taxon>
        <taxon>Actinomycetes</taxon>
        <taxon>Actinomycetales</taxon>
        <taxon>Actinomycetaceae</taxon>
        <taxon>Actinomyces</taxon>
    </lineage>
</organism>
<reference evidence="2 3" key="1">
    <citation type="submission" date="2018-09" db="EMBL/GenBank/DDBJ databases">
        <authorList>
            <person name="Li J."/>
        </authorList>
    </citation>
    <scope>NUCLEOTIDE SEQUENCE [LARGE SCALE GENOMIC DNA]</scope>
    <source>
        <strain evidence="2 3">2129</strain>
    </source>
</reference>
<keyword evidence="3" id="KW-1185">Reference proteome</keyword>
<protein>
    <submittedName>
        <fullName evidence="2">Uncharacterized protein</fullName>
    </submittedName>
</protein>
<evidence type="ECO:0000256" key="1">
    <source>
        <dbReference type="SAM" id="MobiDB-lite"/>
    </source>
</evidence>